<reference evidence="2 3" key="1">
    <citation type="journal article" date="2019" name="Int. J. Syst. Evol. Microbiol.">
        <title>The Global Catalogue of Microorganisms (GCM) 10K type strain sequencing project: providing services to taxonomists for standard genome sequencing and annotation.</title>
        <authorList>
            <consortium name="The Broad Institute Genomics Platform"/>
            <consortium name="The Broad Institute Genome Sequencing Center for Infectious Disease"/>
            <person name="Wu L."/>
            <person name="Ma J."/>
        </authorList>
    </citation>
    <scope>NUCLEOTIDE SEQUENCE [LARGE SCALE GENOMIC DNA]</scope>
    <source>
        <strain evidence="2 3">JCM 14969</strain>
    </source>
</reference>
<proteinExistence type="predicted"/>
<evidence type="ECO:0000259" key="1">
    <source>
        <dbReference type="Pfam" id="PF18860"/>
    </source>
</evidence>
<sequence>MGITEVTRRAIIDELILGKLAWEGRLGEPDFLARIYPLGEMPSFDNRFASADRDIYQHRVLNYDWDDDWVFTDSRFQLSSGPDEVFLRFLAETVHPVVRPDKDEAAALVASYNTHLRADGYELHSASEISGHTVYGARRLVDTSPALTQLRSATVVDASY</sequence>
<dbReference type="Pfam" id="PF18860">
    <property type="entry name" value="AbiJ_NTD3"/>
    <property type="match status" value="1"/>
</dbReference>
<accession>A0ABN2ERS3</accession>
<evidence type="ECO:0000313" key="2">
    <source>
        <dbReference type="EMBL" id="GAA1612015.1"/>
    </source>
</evidence>
<dbReference type="EMBL" id="BAAAOS010000062">
    <property type="protein sequence ID" value="GAA1612015.1"/>
    <property type="molecule type" value="Genomic_DNA"/>
</dbReference>
<dbReference type="Proteomes" id="UP001500393">
    <property type="component" value="Unassembled WGS sequence"/>
</dbReference>
<keyword evidence="3" id="KW-1185">Reference proteome</keyword>
<evidence type="ECO:0000313" key="3">
    <source>
        <dbReference type="Proteomes" id="UP001500393"/>
    </source>
</evidence>
<dbReference type="RefSeq" id="WP_344221770.1">
    <property type="nucleotide sequence ID" value="NZ_BAAAOS010000062.1"/>
</dbReference>
<organism evidence="2 3">
    <name type="scientific">Kribbella sancticallisti</name>
    <dbReference type="NCBI Taxonomy" id="460087"/>
    <lineage>
        <taxon>Bacteria</taxon>
        <taxon>Bacillati</taxon>
        <taxon>Actinomycetota</taxon>
        <taxon>Actinomycetes</taxon>
        <taxon>Propionibacteriales</taxon>
        <taxon>Kribbellaceae</taxon>
        <taxon>Kribbella</taxon>
    </lineage>
</organism>
<name>A0ABN2ERS3_9ACTN</name>
<protein>
    <recommendedName>
        <fullName evidence="1">AbiJ-NTD3 domain-containing protein</fullName>
    </recommendedName>
</protein>
<dbReference type="InterPro" id="IPR041427">
    <property type="entry name" value="AbiJ-NTD3"/>
</dbReference>
<comment type="caution">
    <text evidence="2">The sequence shown here is derived from an EMBL/GenBank/DDBJ whole genome shotgun (WGS) entry which is preliminary data.</text>
</comment>
<gene>
    <name evidence="2" type="ORF">GCM10009789_77930</name>
</gene>
<feature type="domain" description="AbiJ-NTD3" evidence="1">
    <location>
        <begin position="3"/>
        <end position="144"/>
    </location>
</feature>